<name>A0ABQ1ZUV4_9BACL</name>
<gene>
    <name evidence="2" type="ORF">GCM10007362_20410</name>
</gene>
<sequence>MLHDRESQINEQASALHNEAGELALAGSYDEALAKLDQASALRPEFAAITTDRTLVETAQRIREKLDNVSVQLKKNELDAAEKSLGVLEASLVKRTEPLFEQEKETVSDNRDRLSVLRVKQEVDGLDNVDALAYKLREVEKLDTEEADEVNKLIVSRIVAISMKDAEDLLKDKSFGAAVEEVKQGLRYAEKDESLLALQDRIESEQAAFEAAEQARIERAAQQAEADDLNNRTAAVSVGNMEVTVSEYGDITTTGTVTNTATRPIYGVEISYSAYDADGSYLFSSSTFTSPYYMAPGESGTFTAYDYGWYDYVEIRMDNATWYLE</sequence>
<evidence type="ECO:0000313" key="3">
    <source>
        <dbReference type="Proteomes" id="UP000605427"/>
    </source>
</evidence>
<dbReference type="Proteomes" id="UP000605427">
    <property type="component" value="Unassembled WGS sequence"/>
</dbReference>
<proteinExistence type="predicted"/>
<comment type="caution">
    <text evidence="2">The sequence shown here is derived from an EMBL/GenBank/DDBJ whole genome shotgun (WGS) entry which is preliminary data.</text>
</comment>
<protein>
    <submittedName>
        <fullName evidence="2">Uncharacterized protein</fullName>
    </submittedName>
</protein>
<evidence type="ECO:0000313" key="2">
    <source>
        <dbReference type="EMBL" id="GGH77126.1"/>
    </source>
</evidence>
<reference evidence="3" key="1">
    <citation type="journal article" date="2019" name="Int. J. Syst. Evol. Microbiol.">
        <title>The Global Catalogue of Microorganisms (GCM) 10K type strain sequencing project: providing services to taxonomists for standard genome sequencing and annotation.</title>
        <authorList>
            <consortium name="The Broad Institute Genomics Platform"/>
            <consortium name="The Broad Institute Genome Sequencing Center for Infectious Disease"/>
            <person name="Wu L."/>
            <person name="Ma J."/>
        </authorList>
    </citation>
    <scope>NUCLEOTIDE SEQUENCE [LARGE SCALE GENOMIC DNA]</scope>
    <source>
        <strain evidence="3">CCM 8702</strain>
    </source>
</reference>
<keyword evidence="3" id="KW-1185">Reference proteome</keyword>
<feature type="coiled-coil region" evidence="1">
    <location>
        <begin position="195"/>
        <end position="232"/>
    </location>
</feature>
<dbReference type="EMBL" id="BMDD01000002">
    <property type="protein sequence ID" value="GGH77126.1"/>
    <property type="molecule type" value="Genomic_DNA"/>
</dbReference>
<accession>A0ABQ1ZUV4</accession>
<dbReference type="NCBIfam" id="NF038353">
    <property type="entry name" value="FxLYD_dom"/>
    <property type="match status" value="1"/>
</dbReference>
<keyword evidence="1" id="KW-0175">Coiled coil</keyword>
<evidence type="ECO:0000256" key="1">
    <source>
        <dbReference type="SAM" id="Coils"/>
    </source>
</evidence>
<organism evidence="2 3">
    <name type="scientific">Saccharibacillus endophyticus</name>
    <dbReference type="NCBI Taxonomy" id="2060666"/>
    <lineage>
        <taxon>Bacteria</taxon>
        <taxon>Bacillati</taxon>
        <taxon>Bacillota</taxon>
        <taxon>Bacilli</taxon>
        <taxon>Bacillales</taxon>
        <taxon>Paenibacillaceae</taxon>
        <taxon>Saccharibacillus</taxon>
    </lineage>
</organism>
<dbReference type="InterPro" id="IPR047676">
    <property type="entry name" value="FxLYD_dom"/>
</dbReference>